<feature type="transmembrane region" description="Helical" evidence="1">
    <location>
        <begin position="70"/>
        <end position="87"/>
    </location>
</feature>
<evidence type="ECO:0008006" key="4">
    <source>
        <dbReference type="Google" id="ProtNLM"/>
    </source>
</evidence>
<feature type="transmembrane region" description="Helical" evidence="1">
    <location>
        <begin position="38"/>
        <end position="58"/>
    </location>
</feature>
<gene>
    <name evidence="2" type="ORF">psyc5s11_31360</name>
</gene>
<feature type="transmembrane region" description="Helical" evidence="1">
    <location>
        <begin position="237"/>
        <end position="255"/>
    </location>
</feature>
<feature type="transmembrane region" description="Helical" evidence="1">
    <location>
        <begin position="114"/>
        <end position="133"/>
    </location>
</feature>
<feature type="transmembrane region" description="Helical" evidence="1">
    <location>
        <begin position="292"/>
        <end position="309"/>
    </location>
</feature>
<feature type="transmembrane region" description="Helical" evidence="1">
    <location>
        <begin position="480"/>
        <end position="502"/>
    </location>
</feature>
<feature type="transmembrane region" description="Helical" evidence="1">
    <location>
        <begin position="261"/>
        <end position="280"/>
    </location>
</feature>
<name>A0ABM7T533_9CLOT</name>
<keyword evidence="3" id="KW-1185">Reference proteome</keyword>
<evidence type="ECO:0000256" key="1">
    <source>
        <dbReference type="SAM" id="Phobius"/>
    </source>
</evidence>
<proteinExistence type="predicted"/>
<keyword evidence="1" id="KW-0472">Membrane</keyword>
<reference evidence="3" key="1">
    <citation type="submission" date="2021-07" db="EMBL/GenBank/DDBJ databases">
        <title>Complete genome sequencing of a Clostridium isolate.</title>
        <authorList>
            <person name="Ueki A."/>
            <person name="Tonouchi A."/>
        </authorList>
    </citation>
    <scope>NUCLEOTIDE SEQUENCE [LARGE SCALE GENOMIC DNA]</scope>
    <source>
        <strain evidence="3">C5S11</strain>
    </source>
</reference>
<dbReference type="InterPro" id="IPR029468">
    <property type="entry name" value="O-ag_pol_Wzy"/>
</dbReference>
<dbReference type="Pfam" id="PF14296">
    <property type="entry name" value="O-ag_pol_Wzy"/>
    <property type="match status" value="1"/>
</dbReference>
<feature type="transmembrane region" description="Helical" evidence="1">
    <location>
        <begin position="426"/>
        <end position="446"/>
    </location>
</feature>
<keyword evidence="1" id="KW-1133">Transmembrane helix</keyword>
<keyword evidence="1" id="KW-0812">Transmembrane</keyword>
<feature type="transmembrane region" description="Helical" evidence="1">
    <location>
        <begin position="154"/>
        <end position="172"/>
    </location>
</feature>
<evidence type="ECO:0000313" key="2">
    <source>
        <dbReference type="EMBL" id="BCZ47069.1"/>
    </source>
</evidence>
<accession>A0ABM7T533</accession>
<dbReference type="NCBIfam" id="TIGR04370">
    <property type="entry name" value="glyco_rpt_poly"/>
    <property type="match status" value="1"/>
</dbReference>
<dbReference type="Proteomes" id="UP000824633">
    <property type="component" value="Chromosome"/>
</dbReference>
<evidence type="ECO:0000313" key="3">
    <source>
        <dbReference type="Proteomes" id="UP000824633"/>
    </source>
</evidence>
<feature type="transmembrane region" description="Helical" evidence="1">
    <location>
        <begin position="12"/>
        <end position="32"/>
    </location>
</feature>
<dbReference type="RefSeq" id="WP_224033453.1">
    <property type="nucleotide sequence ID" value="NZ_AP024849.1"/>
</dbReference>
<feature type="transmembrane region" description="Helical" evidence="1">
    <location>
        <begin position="203"/>
        <end position="225"/>
    </location>
</feature>
<feature type="transmembrane region" description="Helical" evidence="1">
    <location>
        <begin position="455"/>
        <end position="474"/>
    </location>
</feature>
<dbReference type="EMBL" id="AP024849">
    <property type="protein sequence ID" value="BCZ47069.1"/>
    <property type="molecule type" value="Genomic_DNA"/>
</dbReference>
<organism evidence="2 3">
    <name type="scientific">Clostridium gelidum</name>
    <dbReference type="NCBI Taxonomy" id="704125"/>
    <lineage>
        <taxon>Bacteria</taxon>
        <taxon>Bacillati</taxon>
        <taxon>Bacillota</taxon>
        <taxon>Clostridia</taxon>
        <taxon>Eubacteriales</taxon>
        <taxon>Clostridiaceae</taxon>
        <taxon>Clostridium</taxon>
    </lineage>
</organism>
<sequence length="506" mass="60191">MVNSSKKHGEKYLFFISATIIIFLFILLYKALVNNKLIIGLEISVFLTFIIFYLYILYKNSNAFFIDIRLNFILGYLFYNLYTPIVYCFRQSEILDYGSSDKGWMFNSYDVEKSLFISILFLCGLLLALTFVENKKTKVNVDNKNSINNSSSKINFYLWLILFIISFSWYLYPYAKMGFQVMNYDRWNRYAFVFKKLTEQLGIINTAFDFLFNNYLILISIFMMFQNVIKNKNKLRRLLFIFIAIMYSVFILFIDLRRREVLIVILMCISYYFFQIIYTLDKEKVKNIIKKVTFSLLIILFFFISYQQYREYFKYGFTQGISSMVHMKEKQAGEYKESDIYSNEFGMVYLTNLSSAKYTPELFGGKSYAEALIKTIPFISKASYEWLEYDEDKEIIDVWLSTIYTKWFSNGGGLGYSPASEAFLNFHYLGCLIIGLTIGLLLNLLYKKLYNNKYIVIYSLLFSLAFMFSRTSFFGFTREFFWLIFYYVFYSSIIKLISYPYVKLQG</sequence>
<protein>
    <recommendedName>
        <fullName evidence="4">Oligosaccharide repeat unit polymerase</fullName>
    </recommendedName>
</protein>